<accession>A0A445F0L5</accession>
<evidence type="ECO:0000313" key="4">
    <source>
        <dbReference type="Proteomes" id="UP000289340"/>
    </source>
</evidence>
<evidence type="ECO:0000313" key="3">
    <source>
        <dbReference type="EMBL" id="RZB42363.1"/>
    </source>
</evidence>
<keyword evidence="1" id="KW-0479">Metal-binding</keyword>
<keyword evidence="1" id="KW-0863">Zinc-finger</keyword>
<dbReference type="PROSITE" id="PS50158">
    <property type="entry name" value="ZF_CCHC"/>
    <property type="match status" value="1"/>
</dbReference>
<gene>
    <name evidence="3" type="ORF">D0Y65_053094</name>
</gene>
<organism evidence="3 4">
    <name type="scientific">Glycine soja</name>
    <name type="common">Wild soybean</name>
    <dbReference type="NCBI Taxonomy" id="3848"/>
    <lineage>
        <taxon>Eukaryota</taxon>
        <taxon>Viridiplantae</taxon>
        <taxon>Streptophyta</taxon>
        <taxon>Embryophyta</taxon>
        <taxon>Tracheophyta</taxon>
        <taxon>Spermatophyta</taxon>
        <taxon>Magnoliopsida</taxon>
        <taxon>eudicotyledons</taxon>
        <taxon>Gunneridae</taxon>
        <taxon>Pentapetalae</taxon>
        <taxon>rosids</taxon>
        <taxon>fabids</taxon>
        <taxon>Fabales</taxon>
        <taxon>Fabaceae</taxon>
        <taxon>Papilionoideae</taxon>
        <taxon>50 kb inversion clade</taxon>
        <taxon>NPAAA clade</taxon>
        <taxon>indigoferoid/millettioid clade</taxon>
        <taxon>Phaseoleae</taxon>
        <taxon>Glycine</taxon>
        <taxon>Glycine subgen. Soja</taxon>
    </lineage>
</organism>
<dbReference type="InterPro" id="IPR036875">
    <property type="entry name" value="Znf_CCHC_sf"/>
</dbReference>
<dbReference type="EMBL" id="QZWG01000020">
    <property type="protein sequence ID" value="RZB42363.1"/>
    <property type="molecule type" value="Genomic_DNA"/>
</dbReference>
<dbReference type="Gene3D" id="4.10.60.10">
    <property type="entry name" value="Zinc finger, CCHC-type"/>
    <property type="match status" value="1"/>
</dbReference>
<reference evidence="3 4" key="1">
    <citation type="submission" date="2018-09" db="EMBL/GenBank/DDBJ databases">
        <title>A high-quality reference genome of wild soybean provides a powerful tool to mine soybean genomes.</title>
        <authorList>
            <person name="Xie M."/>
            <person name="Chung C.Y.L."/>
            <person name="Li M.-W."/>
            <person name="Wong F.-L."/>
            <person name="Chan T.-F."/>
            <person name="Lam H.-M."/>
        </authorList>
    </citation>
    <scope>NUCLEOTIDE SEQUENCE [LARGE SCALE GENOMIC DNA]</scope>
    <source>
        <strain evidence="4">cv. W05</strain>
        <tissue evidence="3">Hypocotyl of etiolated seedlings</tissue>
    </source>
</reference>
<keyword evidence="1" id="KW-0862">Zinc</keyword>
<dbReference type="SUPFAM" id="SSF57756">
    <property type="entry name" value="Retrovirus zinc finger-like domains"/>
    <property type="match status" value="1"/>
</dbReference>
<name>A0A445F0L5_GLYSO</name>
<dbReference type="Proteomes" id="UP000289340">
    <property type="component" value="Chromosome 20"/>
</dbReference>
<evidence type="ECO:0000256" key="1">
    <source>
        <dbReference type="PROSITE-ProRule" id="PRU00047"/>
    </source>
</evidence>
<dbReference type="InterPro" id="IPR001878">
    <property type="entry name" value="Znf_CCHC"/>
</dbReference>
<evidence type="ECO:0000259" key="2">
    <source>
        <dbReference type="PROSITE" id="PS50158"/>
    </source>
</evidence>
<dbReference type="Pfam" id="PF00098">
    <property type="entry name" value="zf-CCHC"/>
    <property type="match status" value="1"/>
</dbReference>
<comment type="caution">
    <text evidence="3">The sequence shown here is derived from an EMBL/GenBank/DDBJ whole genome shotgun (WGS) entry which is preliminary data.</text>
</comment>
<dbReference type="GO" id="GO:0008270">
    <property type="term" value="F:zinc ion binding"/>
    <property type="evidence" value="ECO:0007669"/>
    <property type="project" value="UniProtKB-KW"/>
</dbReference>
<keyword evidence="4" id="KW-1185">Reference proteome</keyword>
<sequence length="194" mass="22110">MWDTLAITYEGSSEVKRNKLSLLTYEGTKKGKLLALTTKRPKHNFASKESSSKAFVVNDASEEESDNDDFGEANDELSLITRKIRKMWTSKNSFRFNNSSKRSFHKKEKSSVICYECKKLGHFKSECSDLEKSKDKEKKFFKSKKKSLMSTWEDLDDSLSNEDNEEEANLCLMTNASTSKAKPALDASLDDEDP</sequence>
<dbReference type="GO" id="GO:0003676">
    <property type="term" value="F:nucleic acid binding"/>
    <property type="evidence" value="ECO:0007669"/>
    <property type="project" value="InterPro"/>
</dbReference>
<dbReference type="AlphaFoldDB" id="A0A445F0L5"/>
<feature type="domain" description="CCHC-type" evidence="2">
    <location>
        <begin position="114"/>
        <end position="127"/>
    </location>
</feature>
<proteinExistence type="predicted"/>
<protein>
    <recommendedName>
        <fullName evidence="2">CCHC-type domain-containing protein</fullName>
    </recommendedName>
</protein>